<keyword evidence="2 7" id="KW-0813">Transport</keyword>
<dbReference type="InterPro" id="IPR036942">
    <property type="entry name" value="Beta-barrel_TonB_sf"/>
</dbReference>
<evidence type="ECO:0000313" key="10">
    <source>
        <dbReference type="Proteomes" id="UP000192796"/>
    </source>
</evidence>
<dbReference type="SUPFAM" id="SSF56935">
    <property type="entry name" value="Porins"/>
    <property type="match status" value="1"/>
</dbReference>
<keyword evidence="4 7" id="KW-0812">Transmembrane</keyword>
<dbReference type="Gene3D" id="2.170.130.10">
    <property type="entry name" value="TonB-dependent receptor, plug domain"/>
    <property type="match status" value="1"/>
</dbReference>
<evidence type="ECO:0000256" key="1">
    <source>
        <dbReference type="ARBA" id="ARBA00004571"/>
    </source>
</evidence>
<feature type="domain" description="TonB-dependent receptor plug" evidence="8">
    <location>
        <begin position="237"/>
        <end position="356"/>
    </location>
</feature>
<keyword evidence="6 7" id="KW-0998">Cell outer membrane</keyword>
<keyword evidence="5 7" id="KW-0472">Membrane</keyword>
<dbReference type="Pfam" id="PF07715">
    <property type="entry name" value="Plug"/>
    <property type="match status" value="1"/>
</dbReference>
<dbReference type="AlphaFoldDB" id="A0A1V9FRX6"/>
<dbReference type="InterPro" id="IPR037066">
    <property type="entry name" value="Plug_dom_sf"/>
</dbReference>
<evidence type="ECO:0000256" key="6">
    <source>
        <dbReference type="ARBA" id="ARBA00023237"/>
    </source>
</evidence>
<evidence type="ECO:0000256" key="3">
    <source>
        <dbReference type="ARBA" id="ARBA00022452"/>
    </source>
</evidence>
<comment type="subcellular location">
    <subcellularLocation>
        <location evidence="1 7">Cell outer membrane</location>
        <topology evidence="1 7">Multi-pass membrane protein</topology>
    </subcellularLocation>
</comment>
<evidence type="ECO:0000256" key="5">
    <source>
        <dbReference type="ARBA" id="ARBA00023136"/>
    </source>
</evidence>
<sequence>MSSGSQSRNTDQEPTRWFNTKMLLVMKLTNFFLLVAVLNVSAKGLSQTITFSGKNVPLQQVFVEIKKQTGYGVICNADLLDQTSPVSISVKKAPLEDFLVAVLKDQHLEFSITKTTIVISKPAVAITADRNRSGTDAPAIRLIDIHGQVVNEKGEPIERATVEVKGIGKGTVTNAKGDFVLTNVEPDATLIISSVSYVTQEFKLNGRTNFTITMVLNADKLNETVVTAYGIEKRTKELGYSAIKVSGAEINRTNPANLLTGLTGKVSGLSISTTGAGVNPQIRVLLRGIRSFSETTNNLPLFILNGSPLSFGADQQAANILMDFINNINPNDIESVNILKGANGAALYGPEGVNGVIIINTKKGKLNPVVSYVHSTMLQTLDTKYPKIQKRFGSGAAVDQFGQGIYDPNITQSWGPEFNGEMVSIGRPDENGEQQMVPYKYTKERFRFYNVGITAQNNISVSQGDNRSDYYLSAGHTYITGLKPDDRTSRASLLLNAGRQFGKISTRVNMGYTKSHANLAATLGLEPLFFPAHIPITRYKDFRNDKWSDHNHYWADGVSNPYEDIGTQRLVQDNNALFGNLSIIMKPARWLTVTNRIGMNYYGIVEKITKEPILYSDFGRTNGRSISAKGDIRASVIDEHKVNLTLNNDLLINTQFTMGKFSIKSTIGNSVRDNNYENVKIAALSLLVPIYNPSYNSSPPGVSQVKIRARYYSFFGTSTIGYKDWAFLEVTGRQDWDSKIATRARNDNYYYGVNSSIVLGEAIPSLLKNKYLSAIRLRASVNRTANMNIIPYQNESLLTQTNVYRDILSYQFDPRTIANPDIKPENIISQEYGVAAGFLKDRIGLDITYYRQRNNGVIGTRAISIFSGGDNILDNIGDFLNHGWEFDLKLAPLFKLPNGIAANLEGMLSINDNKVLAVNDQQLGNANGSGGGPTSVSVGDKHVIMVGGPAYAFRMTDWKKDKQGRVVVDRVTGMPSVDNFNPKIIGRSLPKYIGSFNFHLTWKNIGLHMIGEYRGGFDHYFRNATLFVMGGIDEMTAQYGRRRFVFPNSAYDDGTGKYVANTDVPVQSAQAGLYDLFSQVETNFLVSGAFWKLREISLSYNWKLKTKLIKQLAVTLAGRNLLRFYPKTNHWGDPELATGAGTVDREDQKAASNLNGLFSDGSIGGSRFLGINLTAGF</sequence>
<dbReference type="SUPFAM" id="SSF49464">
    <property type="entry name" value="Carboxypeptidase regulatory domain-like"/>
    <property type="match status" value="1"/>
</dbReference>
<protein>
    <recommendedName>
        <fullName evidence="8">TonB-dependent receptor plug domain-containing protein</fullName>
    </recommendedName>
</protein>
<evidence type="ECO:0000313" key="9">
    <source>
        <dbReference type="EMBL" id="OQP61115.1"/>
    </source>
</evidence>
<evidence type="ECO:0000259" key="8">
    <source>
        <dbReference type="Pfam" id="PF07715"/>
    </source>
</evidence>
<dbReference type="EMBL" id="LVYD01000058">
    <property type="protein sequence ID" value="OQP61115.1"/>
    <property type="molecule type" value="Genomic_DNA"/>
</dbReference>
<name>A0A1V9FRX6_9BACT</name>
<dbReference type="STRING" id="1703345.A3860_05195"/>
<dbReference type="NCBIfam" id="TIGR04056">
    <property type="entry name" value="OMP_RagA_SusC"/>
    <property type="match status" value="1"/>
</dbReference>
<comment type="similarity">
    <text evidence="7">Belongs to the TonB-dependent receptor family.</text>
</comment>
<evidence type="ECO:0000256" key="7">
    <source>
        <dbReference type="PROSITE-ProRule" id="PRU01360"/>
    </source>
</evidence>
<comment type="caution">
    <text evidence="9">The sequence shown here is derived from an EMBL/GenBank/DDBJ whole genome shotgun (WGS) entry which is preliminary data.</text>
</comment>
<keyword evidence="3 7" id="KW-1134">Transmembrane beta strand</keyword>
<dbReference type="Gene3D" id="2.40.170.20">
    <property type="entry name" value="TonB-dependent receptor, beta-barrel domain"/>
    <property type="match status" value="1"/>
</dbReference>
<dbReference type="Gene3D" id="2.60.40.1120">
    <property type="entry name" value="Carboxypeptidase-like, regulatory domain"/>
    <property type="match status" value="1"/>
</dbReference>
<dbReference type="Pfam" id="PF13715">
    <property type="entry name" value="CarbopepD_reg_2"/>
    <property type="match status" value="1"/>
</dbReference>
<dbReference type="InterPro" id="IPR039426">
    <property type="entry name" value="TonB-dep_rcpt-like"/>
</dbReference>
<dbReference type="InterPro" id="IPR023996">
    <property type="entry name" value="TonB-dep_OMP_SusC/RagA"/>
</dbReference>
<dbReference type="Proteomes" id="UP000192796">
    <property type="component" value="Unassembled WGS sequence"/>
</dbReference>
<dbReference type="PROSITE" id="PS52016">
    <property type="entry name" value="TONB_DEPENDENT_REC_3"/>
    <property type="match status" value="1"/>
</dbReference>
<proteinExistence type="inferred from homology"/>
<dbReference type="InterPro" id="IPR008969">
    <property type="entry name" value="CarboxyPept-like_regulatory"/>
</dbReference>
<evidence type="ECO:0000256" key="2">
    <source>
        <dbReference type="ARBA" id="ARBA00022448"/>
    </source>
</evidence>
<gene>
    <name evidence="9" type="ORF">A3860_05195</name>
</gene>
<keyword evidence="10" id="KW-1185">Reference proteome</keyword>
<reference evidence="9 10" key="1">
    <citation type="submission" date="2016-03" db="EMBL/GenBank/DDBJ databases">
        <title>Niastella vici sp. nov., isolated from farmland soil.</title>
        <authorList>
            <person name="Chen L."/>
            <person name="Wang D."/>
            <person name="Yang S."/>
            <person name="Wang G."/>
        </authorList>
    </citation>
    <scope>NUCLEOTIDE SEQUENCE [LARGE SCALE GENOMIC DNA]</scope>
    <source>
        <strain evidence="9 10">DJ57</strain>
    </source>
</reference>
<accession>A0A1V9FRX6</accession>
<evidence type="ECO:0000256" key="4">
    <source>
        <dbReference type="ARBA" id="ARBA00022692"/>
    </source>
</evidence>
<organism evidence="9 10">
    <name type="scientific">Niastella vici</name>
    <dbReference type="NCBI Taxonomy" id="1703345"/>
    <lineage>
        <taxon>Bacteria</taxon>
        <taxon>Pseudomonadati</taxon>
        <taxon>Bacteroidota</taxon>
        <taxon>Chitinophagia</taxon>
        <taxon>Chitinophagales</taxon>
        <taxon>Chitinophagaceae</taxon>
        <taxon>Niastella</taxon>
    </lineage>
</organism>
<dbReference type="InterPro" id="IPR012910">
    <property type="entry name" value="Plug_dom"/>
</dbReference>
<dbReference type="GO" id="GO:0009279">
    <property type="term" value="C:cell outer membrane"/>
    <property type="evidence" value="ECO:0007669"/>
    <property type="project" value="UniProtKB-SubCell"/>
</dbReference>